<dbReference type="AlphaFoldDB" id="A0A7J8DI91"/>
<comment type="caution">
    <text evidence="1">The sequence shown here is derived from an EMBL/GenBank/DDBJ whole genome shotgun (WGS) entry which is preliminary data.</text>
</comment>
<organism evidence="1 2">
    <name type="scientific">Rousettus aegyptiacus</name>
    <name type="common">Egyptian fruit bat</name>
    <name type="synonym">Pteropus aegyptiacus</name>
    <dbReference type="NCBI Taxonomy" id="9407"/>
    <lineage>
        <taxon>Eukaryota</taxon>
        <taxon>Metazoa</taxon>
        <taxon>Chordata</taxon>
        <taxon>Craniata</taxon>
        <taxon>Vertebrata</taxon>
        <taxon>Euteleostomi</taxon>
        <taxon>Mammalia</taxon>
        <taxon>Eutheria</taxon>
        <taxon>Laurasiatheria</taxon>
        <taxon>Chiroptera</taxon>
        <taxon>Yinpterochiroptera</taxon>
        <taxon>Pteropodoidea</taxon>
        <taxon>Pteropodidae</taxon>
        <taxon>Rousettinae</taxon>
        <taxon>Rousettus</taxon>
    </lineage>
</organism>
<gene>
    <name evidence="1" type="ORF">HJG63_008630</name>
</gene>
<dbReference type="EMBL" id="JACASE010000012">
    <property type="protein sequence ID" value="KAF6422833.1"/>
    <property type="molecule type" value="Genomic_DNA"/>
</dbReference>
<evidence type="ECO:0000313" key="1">
    <source>
        <dbReference type="EMBL" id="KAF6422833.1"/>
    </source>
</evidence>
<proteinExistence type="predicted"/>
<keyword evidence="2" id="KW-1185">Reference proteome</keyword>
<reference evidence="1 2" key="1">
    <citation type="journal article" date="2020" name="Nature">
        <title>Six reference-quality genomes reveal evolution of bat adaptations.</title>
        <authorList>
            <person name="Jebb D."/>
            <person name="Huang Z."/>
            <person name="Pippel M."/>
            <person name="Hughes G.M."/>
            <person name="Lavrichenko K."/>
            <person name="Devanna P."/>
            <person name="Winkler S."/>
            <person name="Jermiin L.S."/>
            <person name="Skirmuntt E.C."/>
            <person name="Katzourakis A."/>
            <person name="Burkitt-Gray L."/>
            <person name="Ray D.A."/>
            <person name="Sullivan K.A.M."/>
            <person name="Roscito J.G."/>
            <person name="Kirilenko B.M."/>
            <person name="Davalos L.M."/>
            <person name="Corthals A.P."/>
            <person name="Power M.L."/>
            <person name="Jones G."/>
            <person name="Ransome R.D."/>
            <person name="Dechmann D.K.N."/>
            <person name="Locatelli A.G."/>
            <person name="Puechmaille S.J."/>
            <person name="Fedrigo O."/>
            <person name="Jarvis E.D."/>
            <person name="Hiller M."/>
            <person name="Vernes S.C."/>
            <person name="Myers E.W."/>
            <person name="Teeling E.C."/>
        </authorList>
    </citation>
    <scope>NUCLEOTIDE SEQUENCE [LARGE SCALE GENOMIC DNA]</scope>
    <source>
        <strain evidence="1">MRouAeg1</strain>
        <tissue evidence="1">Muscle</tissue>
    </source>
</reference>
<evidence type="ECO:0000313" key="2">
    <source>
        <dbReference type="Proteomes" id="UP000593571"/>
    </source>
</evidence>
<dbReference type="Proteomes" id="UP000593571">
    <property type="component" value="Unassembled WGS sequence"/>
</dbReference>
<protein>
    <submittedName>
        <fullName evidence="1">Uncharacterized protein</fullName>
    </submittedName>
</protein>
<name>A0A7J8DI91_ROUAE</name>
<sequence length="133" mass="15271">MFFPQAGLDKIFSKRKKAGKKVLISVEFSITQDDFLWVCIHQVSIFLEVPFQCLLLVTEPTAWSESYSEKPIVEFCYKLPFPSSSLSKISSTVKYIFSLSLSHCLIIPLRRFTGNENLRSILTVLFTSYPTVY</sequence>
<accession>A0A7J8DI91</accession>